<sequence length="186" mass="21033">MRLPSLAPSLAAAVIFALVAGCATPQYQTTIRLIPPADAQGRACVQRCDTARAACQGDCQARYQACTKALEPQVEARYAEALRQYELDLKRYAAELRRYEMELRFQWMNTYPFGYPYWWDPWPMPTYPFPYPEPVMPTREGVRAKLEKTQCQADCGCLPAWDTCFVGCGGQRVSETVCVRNCPPGK</sequence>
<evidence type="ECO:0000313" key="3">
    <source>
        <dbReference type="EMBL" id="WRS39988.1"/>
    </source>
</evidence>
<name>A0ABZ1CKS0_9PROT</name>
<feature type="signal peptide" evidence="2">
    <location>
        <begin position="1"/>
        <end position="20"/>
    </location>
</feature>
<feature type="chain" id="PRO_5047550107" description="Lipoprotein" evidence="2">
    <location>
        <begin position="21"/>
        <end position="186"/>
    </location>
</feature>
<evidence type="ECO:0008006" key="5">
    <source>
        <dbReference type="Google" id="ProtNLM"/>
    </source>
</evidence>
<accession>A0ABZ1CKS0</accession>
<keyword evidence="4" id="KW-1185">Reference proteome</keyword>
<keyword evidence="1" id="KW-0175">Coiled coil</keyword>
<protein>
    <recommendedName>
        <fullName evidence="5">Lipoprotein</fullName>
    </recommendedName>
</protein>
<gene>
    <name evidence="3" type="ORF">VA613_03710</name>
</gene>
<evidence type="ECO:0000256" key="1">
    <source>
        <dbReference type="SAM" id="Coils"/>
    </source>
</evidence>
<evidence type="ECO:0000313" key="4">
    <source>
        <dbReference type="Proteomes" id="UP001334732"/>
    </source>
</evidence>
<keyword evidence="2" id="KW-0732">Signal</keyword>
<proteinExistence type="predicted"/>
<dbReference type="RefSeq" id="WP_324780519.1">
    <property type="nucleotide sequence ID" value="NZ_CP141769.1"/>
</dbReference>
<evidence type="ECO:0000256" key="2">
    <source>
        <dbReference type="SAM" id="SignalP"/>
    </source>
</evidence>
<organism evidence="3 4">
    <name type="scientific">Thiobacillus sedimenti</name>
    <dbReference type="NCBI Taxonomy" id="3110231"/>
    <lineage>
        <taxon>Bacteria</taxon>
        <taxon>Pseudomonadati</taxon>
        <taxon>Pseudomonadota</taxon>
        <taxon>Betaproteobacteria</taxon>
        <taxon>Nitrosomonadales</taxon>
        <taxon>Thiobacillaceae</taxon>
        <taxon>Thiobacillus</taxon>
    </lineage>
</organism>
<feature type="coiled-coil region" evidence="1">
    <location>
        <begin position="75"/>
        <end position="102"/>
    </location>
</feature>
<reference evidence="3 4" key="1">
    <citation type="submission" date="2023-12" db="EMBL/GenBank/DDBJ databases">
        <title>Thiobacillus sedimentum sp. nov., a chemolithoautotrophic sulfur-oxidizing bacterium isolated from freshwater sediment.</title>
        <authorList>
            <person name="Luo J."/>
            <person name="Dai C."/>
        </authorList>
    </citation>
    <scope>NUCLEOTIDE SEQUENCE [LARGE SCALE GENOMIC DNA]</scope>
    <source>
        <strain evidence="3 4">SCUT-2</strain>
    </source>
</reference>
<dbReference type="EMBL" id="CP141769">
    <property type="protein sequence ID" value="WRS39988.1"/>
    <property type="molecule type" value="Genomic_DNA"/>
</dbReference>
<dbReference type="Proteomes" id="UP001334732">
    <property type="component" value="Chromosome"/>
</dbReference>
<dbReference type="PROSITE" id="PS51257">
    <property type="entry name" value="PROKAR_LIPOPROTEIN"/>
    <property type="match status" value="1"/>
</dbReference>